<reference evidence="2" key="2">
    <citation type="journal article" date="2020" name="Nat. Commun.">
        <title>Large-scale genome sequencing of mycorrhizal fungi provides insights into the early evolution of symbiotic traits.</title>
        <authorList>
            <person name="Miyauchi S."/>
            <person name="Kiss E."/>
            <person name="Kuo A."/>
            <person name="Drula E."/>
            <person name="Kohler A."/>
            <person name="Sanchez-Garcia M."/>
            <person name="Morin E."/>
            <person name="Andreopoulos B."/>
            <person name="Barry K.W."/>
            <person name="Bonito G."/>
            <person name="Buee M."/>
            <person name="Carver A."/>
            <person name="Chen C."/>
            <person name="Cichocki N."/>
            <person name="Clum A."/>
            <person name="Culley D."/>
            <person name="Crous P.W."/>
            <person name="Fauchery L."/>
            <person name="Girlanda M."/>
            <person name="Hayes R.D."/>
            <person name="Keri Z."/>
            <person name="LaButti K."/>
            <person name="Lipzen A."/>
            <person name="Lombard V."/>
            <person name="Magnuson J."/>
            <person name="Maillard F."/>
            <person name="Murat C."/>
            <person name="Nolan M."/>
            <person name="Ohm R.A."/>
            <person name="Pangilinan J."/>
            <person name="Pereira M.F."/>
            <person name="Perotto S."/>
            <person name="Peter M."/>
            <person name="Pfister S."/>
            <person name="Riley R."/>
            <person name="Sitrit Y."/>
            <person name="Stielow J.B."/>
            <person name="Szollosi G."/>
            <person name="Zifcakova L."/>
            <person name="Stursova M."/>
            <person name="Spatafora J.W."/>
            <person name="Tedersoo L."/>
            <person name="Vaario L.M."/>
            <person name="Yamada A."/>
            <person name="Yan M."/>
            <person name="Wang P."/>
            <person name="Xu J."/>
            <person name="Bruns T."/>
            <person name="Baldrian P."/>
            <person name="Vilgalys R."/>
            <person name="Dunand C."/>
            <person name="Henrissat B."/>
            <person name="Grigoriev I.V."/>
            <person name="Hibbett D."/>
            <person name="Nagy L.G."/>
            <person name="Martin F.M."/>
        </authorList>
    </citation>
    <scope>NUCLEOTIDE SEQUENCE</scope>
    <source>
        <strain evidence="2">BED1</strain>
    </source>
</reference>
<dbReference type="AlphaFoldDB" id="A0AAD4BD19"/>
<gene>
    <name evidence="2" type="ORF">L210DRAFT_982776</name>
</gene>
<proteinExistence type="predicted"/>
<protein>
    <submittedName>
        <fullName evidence="2">Uncharacterized protein</fullName>
    </submittedName>
</protein>
<feature type="non-terminal residue" evidence="2">
    <location>
        <position position="406"/>
    </location>
</feature>
<evidence type="ECO:0000313" key="2">
    <source>
        <dbReference type="EMBL" id="KAF8419956.1"/>
    </source>
</evidence>
<dbReference type="Proteomes" id="UP001194468">
    <property type="component" value="Unassembled WGS sequence"/>
</dbReference>
<evidence type="ECO:0000313" key="3">
    <source>
        <dbReference type="Proteomes" id="UP001194468"/>
    </source>
</evidence>
<reference evidence="2" key="1">
    <citation type="submission" date="2019-10" db="EMBL/GenBank/DDBJ databases">
        <authorList>
            <consortium name="DOE Joint Genome Institute"/>
            <person name="Kuo A."/>
            <person name="Miyauchi S."/>
            <person name="Kiss E."/>
            <person name="Drula E."/>
            <person name="Kohler A."/>
            <person name="Sanchez-Garcia M."/>
            <person name="Andreopoulos B."/>
            <person name="Barry K.W."/>
            <person name="Bonito G."/>
            <person name="Buee M."/>
            <person name="Carver A."/>
            <person name="Chen C."/>
            <person name="Cichocki N."/>
            <person name="Clum A."/>
            <person name="Culley D."/>
            <person name="Crous P.W."/>
            <person name="Fauchery L."/>
            <person name="Girlanda M."/>
            <person name="Hayes R."/>
            <person name="Keri Z."/>
            <person name="LaButti K."/>
            <person name="Lipzen A."/>
            <person name="Lombard V."/>
            <person name="Magnuson J."/>
            <person name="Maillard F."/>
            <person name="Morin E."/>
            <person name="Murat C."/>
            <person name="Nolan M."/>
            <person name="Ohm R."/>
            <person name="Pangilinan J."/>
            <person name="Pereira M."/>
            <person name="Perotto S."/>
            <person name="Peter M."/>
            <person name="Riley R."/>
            <person name="Sitrit Y."/>
            <person name="Stielow B."/>
            <person name="Szollosi G."/>
            <person name="Zifcakova L."/>
            <person name="Stursova M."/>
            <person name="Spatafora J.W."/>
            <person name="Tedersoo L."/>
            <person name="Vaario L.-M."/>
            <person name="Yamada A."/>
            <person name="Yan M."/>
            <person name="Wang P."/>
            <person name="Xu J."/>
            <person name="Bruns T."/>
            <person name="Baldrian P."/>
            <person name="Vilgalys R."/>
            <person name="Henrissat B."/>
            <person name="Grigoriev I.V."/>
            <person name="Hibbett D."/>
            <person name="Nagy L.G."/>
            <person name="Martin F.M."/>
        </authorList>
    </citation>
    <scope>NUCLEOTIDE SEQUENCE</scope>
    <source>
        <strain evidence="2">BED1</strain>
    </source>
</reference>
<dbReference type="EMBL" id="WHUW01000166">
    <property type="protein sequence ID" value="KAF8419956.1"/>
    <property type="molecule type" value="Genomic_DNA"/>
</dbReference>
<feature type="region of interest" description="Disordered" evidence="1">
    <location>
        <begin position="56"/>
        <end position="93"/>
    </location>
</feature>
<name>A0AAD4BD19_BOLED</name>
<organism evidence="2 3">
    <name type="scientific">Boletus edulis BED1</name>
    <dbReference type="NCBI Taxonomy" id="1328754"/>
    <lineage>
        <taxon>Eukaryota</taxon>
        <taxon>Fungi</taxon>
        <taxon>Dikarya</taxon>
        <taxon>Basidiomycota</taxon>
        <taxon>Agaricomycotina</taxon>
        <taxon>Agaricomycetes</taxon>
        <taxon>Agaricomycetidae</taxon>
        <taxon>Boletales</taxon>
        <taxon>Boletineae</taxon>
        <taxon>Boletaceae</taxon>
        <taxon>Boletoideae</taxon>
        <taxon>Boletus</taxon>
    </lineage>
</organism>
<accession>A0AAD4BD19</accession>
<evidence type="ECO:0000256" key="1">
    <source>
        <dbReference type="SAM" id="MobiDB-lite"/>
    </source>
</evidence>
<sequence length="406" mass="46433">MTRSAICEAVEALGEVDIAASEINLAKLEGRPKVKRVVDTEKMIWDHDSRLRPRRAKLVPSQDKTAVQKQNGDQSESDKDDIEHDNTALTFPPIPTSTIPATSLLSLGHDPKQEPFIPFQTPSPSILLKEQIPLYLLPRTLYVHDPFCLLHARERRFHDTLWTSRPDIVRTYNLHISESVRSQAEEARRKAEELEEFKARTLILLRYERTKEQIKNHEPIIEVPLPPFSRRMTRLEESYLYLSPAAKVGKGHHSLVYRGEWVLPLDLFTKERTCQFCLKESAKKEIQRLKDTGRWDKMLRAASWGPNGFTGRLPTQVELDAVNDPTNLARDGEDIEREITCIVPSHVAPSEILELLDEVNIWDTLMKNRSVNAMQVQLAGDMLDDAESDVAIMRINPPLSRESQNS</sequence>
<comment type="caution">
    <text evidence="2">The sequence shown here is derived from an EMBL/GenBank/DDBJ whole genome shotgun (WGS) entry which is preliminary data.</text>
</comment>
<keyword evidence="3" id="KW-1185">Reference proteome</keyword>
<feature type="compositionally biased region" description="Polar residues" evidence="1">
    <location>
        <begin position="62"/>
        <end position="74"/>
    </location>
</feature>